<protein>
    <submittedName>
        <fullName evidence="1">Uncharacterized protein</fullName>
    </submittedName>
</protein>
<dbReference type="Proteomes" id="UP000225821">
    <property type="component" value="Segment"/>
</dbReference>
<keyword evidence="2" id="KW-1185">Reference proteome</keyword>
<reference evidence="1 2" key="1">
    <citation type="submission" date="2016-03" db="EMBL/GenBank/DDBJ databases">
        <title>Characterisation of pf16 and phiPMW: Two novel phages infecting Pseudomonas putida PpG1.</title>
        <authorList>
            <person name="Magill D.J."/>
            <person name="Krylov V.N."/>
            <person name="Shaburova O.V."/>
            <person name="Allen C.C.R."/>
            <person name="McGrath J.W."/>
            <person name="Quinn J.P."/>
            <person name="Kulakov L.A."/>
        </authorList>
    </citation>
    <scope>NUCLEOTIDE SEQUENCE [LARGE SCALE GENOMIC DNA]</scope>
</reference>
<evidence type="ECO:0000313" key="1">
    <source>
        <dbReference type="EMBL" id="AND75105.1"/>
    </source>
</evidence>
<sequence>MSNTKTIKIPDGYKLMPTRMTEDQLRAVVPYHYFIESVEKNRRAEYDAFIKATPDTQLEYVNEFETLMNEVANWIEALPLGEGIADGACAILHKIEQALGTSGPDTHSTRRMRRILNAQGATQC</sequence>
<proteinExistence type="predicted"/>
<dbReference type="EMBL" id="KU873925">
    <property type="protein sequence ID" value="AND75105.1"/>
    <property type="molecule type" value="Genomic_DNA"/>
</dbReference>
<accession>A0A1S5R449</accession>
<name>A0A1S5R449_9CAUD</name>
<organism evidence="1 2">
    <name type="scientific">Pseudomonas phage pf16</name>
    <dbReference type="NCBI Taxonomy" id="1815630"/>
    <lineage>
        <taxon>Viruses</taxon>
        <taxon>Duplodnaviria</taxon>
        <taxon>Heunggongvirae</taxon>
        <taxon>Uroviricota</taxon>
        <taxon>Caudoviricetes</taxon>
        <taxon>Chakrabartyvirus</taxon>
        <taxon>Chakrabartyvirus pf16</taxon>
    </lineage>
</organism>
<gene>
    <name evidence="1" type="ORF">pf16_182</name>
</gene>
<evidence type="ECO:0000313" key="2">
    <source>
        <dbReference type="Proteomes" id="UP000225821"/>
    </source>
</evidence>